<dbReference type="Pfam" id="PF00067">
    <property type="entry name" value="p450"/>
    <property type="match status" value="1"/>
</dbReference>
<dbReference type="PANTHER" id="PTHR46300">
    <property type="entry name" value="P450, PUTATIVE (EUROFUNG)-RELATED-RELATED"/>
    <property type="match status" value="1"/>
</dbReference>
<evidence type="ECO:0000256" key="1">
    <source>
        <dbReference type="ARBA" id="ARBA00001971"/>
    </source>
</evidence>
<keyword evidence="9 14" id="KW-0560">Oxidoreductase</keyword>
<comment type="cofactor">
    <cofactor evidence="1 13">
        <name>heme</name>
        <dbReference type="ChEBI" id="CHEBI:30413"/>
    </cofactor>
</comment>
<evidence type="ECO:0000313" key="16">
    <source>
        <dbReference type="EMBL" id="KZT66829.1"/>
    </source>
</evidence>
<dbReference type="OrthoDB" id="2789670at2759"/>
<dbReference type="PRINTS" id="PR00385">
    <property type="entry name" value="P450"/>
</dbReference>
<sequence>MSVSVALLLALVTVAVALIWRTSTRDLHLPPGPKGWPIIGNALQLPKTQGWVTYAQLAKKYGDIMHLSALGSPMIILTSGQAISDLLEKRGHLYSDRPTTPMASDLIGYARMTVLCPYGTLLKESRKLITGTINARNAPQLQRIMESKIHQLLPRLLTSPKDFQSHLRWFVASIVLQITHGHEIRDSNDPLVQMAELVNTQFSETATPGKFLVDIFPFLRYVPDWVPGAGFKRIAQEARHSLDRMLDEPYQQVKEQVMRGTASPSFTSELIESDPHPSPEQLFTNKMASSQFYLAGADTTVSALEIMFVILALYPEVQRKAQAEIDTVVGTAQLAKGSDRDSLPYVNGLVKEIHRWNPVVPLALPHMAVQDDTYKGYHIPKGAVIIANSWAMLHDPSIYPDPFEVKPERYLNRTNGGINPDPENWSFGYGRRVCPGQIMADDTIFLLTAAVLATFNVTSARTLDGKELGKDVKNIGGIICHPPPFTCEITPRSPATKEFIASLGAHGH</sequence>
<comment type="subcellular location">
    <subcellularLocation>
        <location evidence="2">Membrane</location>
        <topology evidence="2">Single-pass membrane protein</topology>
    </subcellularLocation>
</comment>
<proteinExistence type="inferred from homology"/>
<evidence type="ECO:0000256" key="4">
    <source>
        <dbReference type="ARBA" id="ARBA00010617"/>
    </source>
</evidence>
<dbReference type="PRINTS" id="PR00463">
    <property type="entry name" value="EP450I"/>
</dbReference>
<keyword evidence="11 14" id="KW-0503">Monooxygenase</keyword>
<keyword evidence="12" id="KW-0472">Membrane</keyword>
<evidence type="ECO:0000256" key="13">
    <source>
        <dbReference type="PIRSR" id="PIRSR602401-1"/>
    </source>
</evidence>
<evidence type="ECO:0000256" key="11">
    <source>
        <dbReference type="ARBA" id="ARBA00023033"/>
    </source>
</evidence>
<evidence type="ECO:0000256" key="2">
    <source>
        <dbReference type="ARBA" id="ARBA00004167"/>
    </source>
</evidence>
<accession>A0A165ND66</accession>
<feature type="chain" id="PRO_5007863081" evidence="15">
    <location>
        <begin position="18"/>
        <end position="508"/>
    </location>
</feature>
<gene>
    <name evidence="16" type="ORF">DAEQUDRAFT_729795</name>
</gene>
<dbReference type="InterPro" id="IPR002401">
    <property type="entry name" value="Cyt_P450_E_grp-I"/>
</dbReference>
<organism evidence="16 17">
    <name type="scientific">Daedalea quercina L-15889</name>
    <dbReference type="NCBI Taxonomy" id="1314783"/>
    <lineage>
        <taxon>Eukaryota</taxon>
        <taxon>Fungi</taxon>
        <taxon>Dikarya</taxon>
        <taxon>Basidiomycota</taxon>
        <taxon>Agaricomycotina</taxon>
        <taxon>Agaricomycetes</taxon>
        <taxon>Polyporales</taxon>
        <taxon>Fomitopsis</taxon>
    </lineage>
</organism>
<reference evidence="16 17" key="1">
    <citation type="journal article" date="2016" name="Mol. Biol. Evol.">
        <title>Comparative Genomics of Early-Diverging Mushroom-Forming Fungi Provides Insights into the Origins of Lignocellulose Decay Capabilities.</title>
        <authorList>
            <person name="Nagy L.G."/>
            <person name="Riley R."/>
            <person name="Tritt A."/>
            <person name="Adam C."/>
            <person name="Daum C."/>
            <person name="Floudas D."/>
            <person name="Sun H."/>
            <person name="Yadav J.S."/>
            <person name="Pangilinan J."/>
            <person name="Larsson K.H."/>
            <person name="Matsuura K."/>
            <person name="Barry K."/>
            <person name="Labutti K."/>
            <person name="Kuo R."/>
            <person name="Ohm R.A."/>
            <person name="Bhattacharya S.S."/>
            <person name="Shirouzu T."/>
            <person name="Yoshinaga Y."/>
            <person name="Martin F.M."/>
            <person name="Grigoriev I.V."/>
            <person name="Hibbett D.S."/>
        </authorList>
    </citation>
    <scope>NUCLEOTIDE SEQUENCE [LARGE SCALE GENOMIC DNA]</scope>
    <source>
        <strain evidence="16 17">L-15889</strain>
    </source>
</reference>
<evidence type="ECO:0000256" key="8">
    <source>
        <dbReference type="ARBA" id="ARBA00022989"/>
    </source>
</evidence>
<dbReference type="STRING" id="1314783.A0A165ND66"/>
<dbReference type="GO" id="GO:0016705">
    <property type="term" value="F:oxidoreductase activity, acting on paired donors, with incorporation or reduction of molecular oxygen"/>
    <property type="evidence" value="ECO:0007669"/>
    <property type="project" value="InterPro"/>
</dbReference>
<feature type="signal peptide" evidence="15">
    <location>
        <begin position="1"/>
        <end position="17"/>
    </location>
</feature>
<evidence type="ECO:0000256" key="12">
    <source>
        <dbReference type="ARBA" id="ARBA00023136"/>
    </source>
</evidence>
<dbReference type="SUPFAM" id="SSF48264">
    <property type="entry name" value="Cytochrome P450"/>
    <property type="match status" value="1"/>
</dbReference>
<feature type="binding site" description="axial binding residue" evidence="13">
    <location>
        <position position="434"/>
    </location>
    <ligand>
        <name>heme</name>
        <dbReference type="ChEBI" id="CHEBI:30413"/>
    </ligand>
    <ligandPart>
        <name>Fe</name>
        <dbReference type="ChEBI" id="CHEBI:18248"/>
    </ligandPart>
</feature>
<dbReference type="InterPro" id="IPR050364">
    <property type="entry name" value="Cytochrome_P450_fung"/>
</dbReference>
<dbReference type="Gene3D" id="1.10.630.10">
    <property type="entry name" value="Cytochrome P450"/>
    <property type="match status" value="1"/>
</dbReference>
<keyword evidence="8" id="KW-1133">Transmembrane helix</keyword>
<dbReference type="GO" id="GO:0020037">
    <property type="term" value="F:heme binding"/>
    <property type="evidence" value="ECO:0007669"/>
    <property type="project" value="InterPro"/>
</dbReference>
<dbReference type="InterPro" id="IPR036396">
    <property type="entry name" value="Cyt_P450_sf"/>
</dbReference>
<dbReference type="GO" id="GO:0005506">
    <property type="term" value="F:iron ion binding"/>
    <property type="evidence" value="ECO:0007669"/>
    <property type="project" value="InterPro"/>
</dbReference>
<protein>
    <submittedName>
        <fullName evidence="16">Cytochrome P450</fullName>
    </submittedName>
</protein>
<dbReference type="GO" id="GO:0016020">
    <property type="term" value="C:membrane"/>
    <property type="evidence" value="ECO:0007669"/>
    <property type="project" value="UniProtKB-SubCell"/>
</dbReference>
<dbReference type="EMBL" id="KV429083">
    <property type="protein sequence ID" value="KZT66829.1"/>
    <property type="molecule type" value="Genomic_DNA"/>
</dbReference>
<dbReference type="InterPro" id="IPR017972">
    <property type="entry name" value="Cyt_P450_CS"/>
</dbReference>
<keyword evidence="6" id="KW-0812">Transmembrane</keyword>
<evidence type="ECO:0000256" key="6">
    <source>
        <dbReference type="ARBA" id="ARBA00022692"/>
    </source>
</evidence>
<keyword evidence="7 13" id="KW-0479">Metal-binding</keyword>
<dbReference type="CDD" id="cd11065">
    <property type="entry name" value="CYP64-like"/>
    <property type="match status" value="1"/>
</dbReference>
<keyword evidence="15" id="KW-0732">Signal</keyword>
<dbReference type="InterPro" id="IPR001128">
    <property type="entry name" value="Cyt_P450"/>
</dbReference>
<dbReference type="PROSITE" id="PS00086">
    <property type="entry name" value="CYTOCHROME_P450"/>
    <property type="match status" value="1"/>
</dbReference>
<keyword evidence="17" id="KW-1185">Reference proteome</keyword>
<evidence type="ECO:0000256" key="7">
    <source>
        <dbReference type="ARBA" id="ARBA00022723"/>
    </source>
</evidence>
<evidence type="ECO:0000256" key="3">
    <source>
        <dbReference type="ARBA" id="ARBA00005179"/>
    </source>
</evidence>
<comment type="similarity">
    <text evidence="4 14">Belongs to the cytochrome P450 family.</text>
</comment>
<evidence type="ECO:0000256" key="10">
    <source>
        <dbReference type="ARBA" id="ARBA00023004"/>
    </source>
</evidence>
<comment type="pathway">
    <text evidence="3">Secondary metabolite biosynthesis.</text>
</comment>
<dbReference type="PANTHER" id="PTHR46300:SF7">
    <property type="entry name" value="P450, PUTATIVE (EUROFUNG)-RELATED"/>
    <property type="match status" value="1"/>
</dbReference>
<keyword evidence="10 13" id="KW-0408">Iron</keyword>
<evidence type="ECO:0000256" key="5">
    <source>
        <dbReference type="ARBA" id="ARBA00022617"/>
    </source>
</evidence>
<evidence type="ECO:0000313" key="17">
    <source>
        <dbReference type="Proteomes" id="UP000076727"/>
    </source>
</evidence>
<evidence type="ECO:0000256" key="14">
    <source>
        <dbReference type="RuleBase" id="RU000461"/>
    </source>
</evidence>
<dbReference type="AlphaFoldDB" id="A0A165ND66"/>
<keyword evidence="5 13" id="KW-0349">Heme</keyword>
<evidence type="ECO:0000256" key="15">
    <source>
        <dbReference type="SAM" id="SignalP"/>
    </source>
</evidence>
<dbReference type="GO" id="GO:0004497">
    <property type="term" value="F:monooxygenase activity"/>
    <property type="evidence" value="ECO:0007669"/>
    <property type="project" value="UniProtKB-KW"/>
</dbReference>
<evidence type="ECO:0000256" key="9">
    <source>
        <dbReference type="ARBA" id="ARBA00023002"/>
    </source>
</evidence>
<dbReference type="Proteomes" id="UP000076727">
    <property type="component" value="Unassembled WGS sequence"/>
</dbReference>
<name>A0A165ND66_9APHY</name>